<protein>
    <submittedName>
        <fullName evidence="7">Uncharacterized protein</fullName>
    </submittedName>
</protein>
<keyword evidence="6" id="KW-0472">Membrane</keyword>
<evidence type="ECO:0000313" key="7">
    <source>
        <dbReference type="EMBL" id="OON23040.1"/>
    </source>
</evidence>
<name>A0A1S8X8I9_OPIVI</name>
<organism evidence="7 8">
    <name type="scientific">Opisthorchis viverrini</name>
    <name type="common">Southeast Asian liver fluke</name>
    <dbReference type="NCBI Taxonomy" id="6198"/>
    <lineage>
        <taxon>Eukaryota</taxon>
        <taxon>Metazoa</taxon>
        <taxon>Spiralia</taxon>
        <taxon>Lophotrochozoa</taxon>
        <taxon>Platyhelminthes</taxon>
        <taxon>Trematoda</taxon>
        <taxon>Digenea</taxon>
        <taxon>Opisthorchiida</taxon>
        <taxon>Opisthorchiata</taxon>
        <taxon>Opisthorchiidae</taxon>
        <taxon>Opisthorchis</taxon>
    </lineage>
</organism>
<dbReference type="EMBL" id="KV891621">
    <property type="protein sequence ID" value="OON23040.1"/>
    <property type="molecule type" value="Genomic_DNA"/>
</dbReference>
<dbReference type="GO" id="GO:0097193">
    <property type="term" value="P:intrinsic apoptotic signaling pathway"/>
    <property type="evidence" value="ECO:0007669"/>
    <property type="project" value="InterPro"/>
</dbReference>
<keyword evidence="4" id="KW-0809">Transit peptide</keyword>
<comment type="subcellular location">
    <subcellularLocation>
        <location evidence="1">Mitochondrion inner membrane</location>
        <topology evidence="1">Peripheral membrane protein</topology>
        <orientation evidence="1">Matrix side</orientation>
    </subcellularLocation>
</comment>
<dbReference type="InterPro" id="IPR018796">
    <property type="entry name" value="COA8"/>
</dbReference>
<evidence type="ECO:0000256" key="3">
    <source>
        <dbReference type="ARBA" id="ARBA00022792"/>
    </source>
</evidence>
<keyword evidence="8" id="KW-1185">Reference proteome</keyword>
<accession>A0A1S8X8I9</accession>
<keyword evidence="3" id="KW-0999">Mitochondrion inner membrane</keyword>
<evidence type="ECO:0000256" key="4">
    <source>
        <dbReference type="ARBA" id="ARBA00022946"/>
    </source>
</evidence>
<dbReference type="PANTHER" id="PTHR31107">
    <property type="entry name" value="APOPTOGENIC PROTEIN 1, MITOCHONDRIAL"/>
    <property type="match status" value="1"/>
</dbReference>
<gene>
    <name evidence="7" type="ORF">X801_01057</name>
</gene>
<reference evidence="7 8" key="1">
    <citation type="submission" date="2015-03" db="EMBL/GenBank/DDBJ databases">
        <title>Draft genome of the nematode, Opisthorchis viverrini.</title>
        <authorList>
            <person name="Mitreva M."/>
        </authorList>
    </citation>
    <scope>NUCLEOTIDE SEQUENCE [LARGE SCALE GENOMIC DNA]</scope>
    <source>
        <strain evidence="7">Khon Kaen</strain>
    </source>
</reference>
<evidence type="ECO:0000256" key="6">
    <source>
        <dbReference type="ARBA" id="ARBA00023136"/>
    </source>
</evidence>
<dbReference type="Proteomes" id="UP000243686">
    <property type="component" value="Unassembled WGS sequence"/>
</dbReference>
<evidence type="ECO:0000256" key="5">
    <source>
        <dbReference type="ARBA" id="ARBA00023128"/>
    </source>
</evidence>
<evidence type="ECO:0000256" key="2">
    <source>
        <dbReference type="ARBA" id="ARBA00005453"/>
    </source>
</evidence>
<comment type="similarity">
    <text evidence="2">Belongs to the COA8 family.</text>
</comment>
<dbReference type="AlphaFoldDB" id="A0A1S8X8I9"/>
<proteinExistence type="inferred from homology"/>
<keyword evidence="5" id="KW-0496">Mitochondrion</keyword>
<sequence length="179" mass="21198">MFLRSMIPPYFVRLKSLSSGLRWAGFSSSQGDLRQPLRLSLSRKQNPVDHPRTVHPTFGPVDPVSNIRRLQFASGGARSSLQQKYYYFYQDTWDWLDAYWTSHNKLYAEEKAKFLGINDENGSVSEFNRRFLIENQPLQLRFNLQWYRRIAYITYLGILVELQCIFTRLWTTLTGKKHH</sequence>
<dbReference type="PANTHER" id="PTHR31107:SF2">
    <property type="entry name" value="CYTOCHROME C OXIDASE ASSEMBLY FACTOR 8"/>
    <property type="match status" value="1"/>
</dbReference>
<evidence type="ECO:0000313" key="8">
    <source>
        <dbReference type="Proteomes" id="UP000243686"/>
    </source>
</evidence>
<dbReference type="GO" id="GO:0005743">
    <property type="term" value="C:mitochondrial inner membrane"/>
    <property type="evidence" value="ECO:0007669"/>
    <property type="project" value="UniProtKB-SubCell"/>
</dbReference>
<dbReference type="Pfam" id="PF10231">
    <property type="entry name" value="COA8"/>
    <property type="match status" value="1"/>
</dbReference>
<evidence type="ECO:0000256" key="1">
    <source>
        <dbReference type="ARBA" id="ARBA00004443"/>
    </source>
</evidence>